<dbReference type="GO" id="GO:0006164">
    <property type="term" value="P:purine nucleotide biosynthetic process"/>
    <property type="evidence" value="ECO:0007669"/>
    <property type="project" value="UniProtKB-KW"/>
</dbReference>
<accession>A0A1A9BCK1</accession>
<keyword evidence="2 5" id="KW-0547">Nucleotide-binding</keyword>
<dbReference type="GO" id="GO:0016874">
    <property type="term" value="F:ligase activity"/>
    <property type="evidence" value="ECO:0007669"/>
    <property type="project" value="UniProtKB-KW"/>
</dbReference>
<keyword evidence="1" id="KW-0436">Ligase</keyword>
<dbReference type="OrthoDB" id="24041at2"/>
<proteinExistence type="predicted"/>
<evidence type="ECO:0000313" key="7">
    <source>
        <dbReference type="EMBL" id="SBT67240.1"/>
    </source>
</evidence>
<dbReference type="Pfam" id="PF02222">
    <property type="entry name" value="ATP-grasp"/>
    <property type="match status" value="1"/>
</dbReference>
<dbReference type="PROSITE" id="PS50975">
    <property type="entry name" value="ATP_GRASP"/>
    <property type="match status" value="1"/>
</dbReference>
<reference evidence="8" key="1">
    <citation type="submission" date="2016-06" db="EMBL/GenBank/DDBJ databases">
        <authorList>
            <person name="Varghese N."/>
            <person name="Submissions Spin"/>
        </authorList>
    </citation>
    <scope>NUCLEOTIDE SEQUENCE [LARGE SCALE GENOMIC DNA]</scope>
    <source>
        <strain evidence="8">DSM 45794</strain>
    </source>
</reference>
<evidence type="ECO:0000256" key="4">
    <source>
        <dbReference type="ARBA" id="ARBA00022840"/>
    </source>
</evidence>
<keyword evidence="4 5" id="KW-0067">ATP-binding</keyword>
<dbReference type="EMBL" id="FLRH01000003">
    <property type="protein sequence ID" value="SBT67240.1"/>
    <property type="molecule type" value="Genomic_DNA"/>
</dbReference>
<keyword evidence="8" id="KW-1185">Reference proteome</keyword>
<evidence type="ECO:0000256" key="5">
    <source>
        <dbReference type="PROSITE-ProRule" id="PRU00409"/>
    </source>
</evidence>
<evidence type="ECO:0000313" key="8">
    <source>
        <dbReference type="Proteomes" id="UP000199558"/>
    </source>
</evidence>
<dbReference type="InterPro" id="IPR052032">
    <property type="entry name" value="ATP-dep_AA_Ligase"/>
</dbReference>
<dbReference type="InterPro" id="IPR011761">
    <property type="entry name" value="ATP-grasp"/>
</dbReference>
<dbReference type="InterPro" id="IPR040570">
    <property type="entry name" value="LAL_C2"/>
</dbReference>
<dbReference type="GO" id="GO:0046872">
    <property type="term" value="F:metal ion binding"/>
    <property type="evidence" value="ECO:0007669"/>
    <property type="project" value="InterPro"/>
</dbReference>
<protein>
    <submittedName>
        <fullName evidence="7">Biotin carboxylase</fullName>
    </submittedName>
</protein>
<evidence type="ECO:0000256" key="2">
    <source>
        <dbReference type="ARBA" id="ARBA00022741"/>
    </source>
</evidence>
<dbReference type="GO" id="GO:0005524">
    <property type="term" value="F:ATP binding"/>
    <property type="evidence" value="ECO:0007669"/>
    <property type="project" value="UniProtKB-UniRule"/>
</dbReference>
<evidence type="ECO:0000256" key="3">
    <source>
        <dbReference type="ARBA" id="ARBA00022755"/>
    </source>
</evidence>
<feature type="domain" description="ATP-grasp" evidence="6">
    <location>
        <begin position="112"/>
        <end position="308"/>
    </location>
</feature>
<dbReference type="SUPFAM" id="SSF56059">
    <property type="entry name" value="Glutathione synthetase ATP-binding domain-like"/>
    <property type="match status" value="1"/>
</dbReference>
<dbReference type="PANTHER" id="PTHR43585:SF2">
    <property type="entry name" value="ATP-GRASP ENZYME FSQD"/>
    <property type="match status" value="1"/>
</dbReference>
<dbReference type="InterPro" id="IPR013815">
    <property type="entry name" value="ATP_grasp_subdomain_1"/>
</dbReference>
<dbReference type="InterPro" id="IPR003135">
    <property type="entry name" value="ATP-grasp_carboxylate-amine"/>
</dbReference>
<gene>
    <name evidence="7" type="ORF">GA0070622_4294</name>
</gene>
<dbReference type="PANTHER" id="PTHR43585">
    <property type="entry name" value="FUMIPYRROLE BIOSYNTHESIS PROTEIN C"/>
    <property type="match status" value="1"/>
</dbReference>
<sequence length="417" mass="44854">MTMAGVLLVNSNCRTGARLLQDRPDVRLSVITIEKYRHFYDPGTDVELVDSVADLTGVRLAALRIRERHPFDWVVAPSEWSVQAGGYLRSYLGLPGPGYEVANAFSNKFVMKQKLAAAGLPVTAFRRLEALGDTVEAARHLGWPVVVKRVCGGGAGYVVVVRDADHLREVFAEDSRAAMRTAPFPLMAERMVDIEAEYHCDGVVVDGQVRFAAVSRYFAPVLDSVGGVIGSYTLPDRDPEARLIADLHTQVVDALGLHDGVTHLEVLKSPSEYLIGEIACRPGGGGITAQIRHQYGVDLWDTFLDLATGIGVDVARAPRDDHMIQYMLPRPAGTVTAITSRDELLRLDCVVDASITTHVGDTVRGPVDSSTYAGVVVMRAATAGDIDRSIAAVDAAFHIDVTDPARTTVPAGGGPTT</sequence>
<name>A0A1A9BCK1_9ACTN</name>
<dbReference type="Gene3D" id="3.30.470.20">
    <property type="entry name" value="ATP-grasp fold, B domain"/>
    <property type="match status" value="1"/>
</dbReference>
<dbReference type="Proteomes" id="UP000199558">
    <property type="component" value="Unassembled WGS sequence"/>
</dbReference>
<keyword evidence="3" id="KW-0658">Purine biosynthesis</keyword>
<dbReference type="AlphaFoldDB" id="A0A1A9BCK1"/>
<evidence type="ECO:0000256" key="1">
    <source>
        <dbReference type="ARBA" id="ARBA00022598"/>
    </source>
</evidence>
<evidence type="ECO:0000259" key="6">
    <source>
        <dbReference type="PROSITE" id="PS50975"/>
    </source>
</evidence>
<dbReference type="STRING" id="946078.GA0070622_4294"/>
<dbReference type="Gene3D" id="3.40.50.20">
    <property type="match status" value="1"/>
</dbReference>
<dbReference type="Pfam" id="PF18603">
    <property type="entry name" value="LAL_C2"/>
    <property type="match status" value="1"/>
</dbReference>
<organism evidence="7 8">
    <name type="scientific">Micromonospora sediminicola</name>
    <dbReference type="NCBI Taxonomy" id="946078"/>
    <lineage>
        <taxon>Bacteria</taxon>
        <taxon>Bacillati</taxon>
        <taxon>Actinomycetota</taxon>
        <taxon>Actinomycetes</taxon>
        <taxon>Micromonosporales</taxon>
        <taxon>Micromonosporaceae</taxon>
        <taxon>Micromonospora</taxon>
    </lineage>
</organism>
<dbReference type="Gene3D" id="3.30.1490.20">
    <property type="entry name" value="ATP-grasp fold, A domain"/>
    <property type="match status" value="1"/>
</dbReference>